<proteinExistence type="predicted"/>
<evidence type="ECO:0000256" key="1">
    <source>
        <dbReference type="SAM" id="MobiDB-lite"/>
    </source>
</evidence>
<dbReference type="AlphaFoldDB" id="A0A1N7LGC1"/>
<gene>
    <name evidence="2" type="ORF">SAMN05421759_102681</name>
</gene>
<protein>
    <submittedName>
        <fullName evidence="2">Uncharacterized protein</fullName>
    </submittedName>
</protein>
<evidence type="ECO:0000313" key="3">
    <source>
        <dbReference type="Proteomes" id="UP000186684"/>
    </source>
</evidence>
<sequence>MLIHLPQNYWAYVDWLEARGDIDFQAWVLHVEENPFEDWPMPQLLMYWLWLDETRRHRNGDPAPSAAPPEGFTRYGEPSNDL</sequence>
<name>A0A1N7LGC1_9RHOB</name>
<dbReference type="EMBL" id="FTOQ01000002">
    <property type="protein sequence ID" value="SIS72867.1"/>
    <property type="molecule type" value="Genomic_DNA"/>
</dbReference>
<dbReference type="Proteomes" id="UP000186684">
    <property type="component" value="Unassembled WGS sequence"/>
</dbReference>
<feature type="region of interest" description="Disordered" evidence="1">
    <location>
        <begin position="59"/>
        <end position="82"/>
    </location>
</feature>
<reference evidence="3" key="1">
    <citation type="submission" date="2017-01" db="EMBL/GenBank/DDBJ databases">
        <authorList>
            <person name="Varghese N."/>
            <person name="Submissions S."/>
        </authorList>
    </citation>
    <scope>NUCLEOTIDE SEQUENCE [LARGE SCALE GENOMIC DNA]</scope>
    <source>
        <strain evidence="3">DSM 29430</strain>
    </source>
</reference>
<accession>A0A1N7LGC1</accession>
<keyword evidence="3" id="KW-1185">Reference proteome</keyword>
<evidence type="ECO:0000313" key="2">
    <source>
        <dbReference type="EMBL" id="SIS72867.1"/>
    </source>
</evidence>
<organism evidence="2 3">
    <name type="scientific">Roseivivax lentus</name>
    <dbReference type="NCBI Taxonomy" id="633194"/>
    <lineage>
        <taxon>Bacteria</taxon>
        <taxon>Pseudomonadati</taxon>
        <taxon>Pseudomonadota</taxon>
        <taxon>Alphaproteobacteria</taxon>
        <taxon>Rhodobacterales</taxon>
        <taxon>Roseobacteraceae</taxon>
        <taxon>Roseivivax</taxon>
    </lineage>
</organism>